<organism evidence="3 4">
    <name type="scientific">Agaribacillus aureus</name>
    <dbReference type="NCBI Taxonomy" id="3051825"/>
    <lineage>
        <taxon>Bacteria</taxon>
        <taxon>Pseudomonadati</taxon>
        <taxon>Bacteroidota</taxon>
        <taxon>Cytophagia</taxon>
        <taxon>Cytophagales</taxon>
        <taxon>Splendidivirgaceae</taxon>
        <taxon>Agaribacillus</taxon>
    </lineage>
</organism>
<dbReference type="SUPFAM" id="SSF56300">
    <property type="entry name" value="Metallo-dependent phosphatases"/>
    <property type="match status" value="1"/>
</dbReference>
<dbReference type="PANTHER" id="PTHR22953:SF153">
    <property type="entry name" value="PURPLE ACID PHOSPHATASE"/>
    <property type="match status" value="1"/>
</dbReference>
<dbReference type="Pfam" id="PF00149">
    <property type="entry name" value="Metallophos"/>
    <property type="match status" value="1"/>
</dbReference>
<sequence>MPRIKHQPLLSLLALLFCANASVSQVKTSDDIPAIHSNIHQDEDGRLYINHKGEKIYETPPKATYRLTDLKGNPKGTDTGISFDFNNPDLHGKMYYGFIPYGDAKHPLPVYFKTEAKIENGKSAINIAEMRGKYDMIGWEQSEKGTVGYRIVDSRGTTVYDGKITFKGKGPFEIDHTLIEGPFVNRLTPDGATISFETNLETAAKIIVNGRTFNGDVNTHHEILVSGLEPNKKYNYEVIFGNTHQEFYLTTAPLPGTRSSFKFSYASDSRNGKGGGERNVHGANFYIMKKIMALSKQQNVAFTQFSGDLINGYLTDKGEINLQYANWKRAVEPFWHYFPVYISMGNHEILYRRFDNKQGQNVARIDRFPYKTESAEAVFAANFVNPENGPVSEDGAIYDPNPMVSDFPPYAENVFYYTYDNVAVIVLNSNYFFSPSFASIPHLGGGLHGYIMDQQLSWLESTLQTLEVDNNIDHIFLTQHTPFFPNGGHVKDDMWYNGQNSFRPYVAGEPLAHGIIERRDQLLDLIVNKSSKVIAILTGDEHNYARTEIGPNTNIYPKNYNNPKVKLSRTIFQINNGAAGAPYYAQEPTPWSSFVSGFTTQNALVLFHVSGDTLEVEVINPDTLEKFDSYKLR</sequence>
<keyword evidence="1" id="KW-0732">Signal</keyword>
<evidence type="ECO:0000259" key="2">
    <source>
        <dbReference type="Pfam" id="PF00149"/>
    </source>
</evidence>
<protein>
    <submittedName>
        <fullName evidence="3">Metallophosphoesterase</fullName>
    </submittedName>
</protein>
<comment type="caution">
    <text evidence="3">The sequence shown here is derived from an EMBL/GenBank/DDBJ whole genome shotgun (WGS) entry which is preliminary data.</text>
</comment>
<dbReference type="RefSeq" id="WP_346756760.1">
    <property type="nucleotide sequence ID" value="NZ_JAUJEB010000001.1"/>
</dbReference>
<dbReference type="Gene3D" id="3.60.21.10">
    <property type="match status" value="1"/>
</dbReference>
<dbReference type="PANTHER" id="PTHR22953">
    <property type="entry name" value="ACID PHOSPHATASE RELATED"/>
    <property type="match status" value="1"/>
</dbReference>
<dbReference type="InterPro" id="IPR004843">
    <property type="entry name" value="Calcineurin-like_PHP"/>
</dbReference>
<evidence type="ECO:0000256" key="1">
    <source>
        <dbReference type="ARBA" id="ARBA00022729"/>
    </source>
</evidence>
<evidence type="ECO:0000313" key="4">
    <source>
        <dbReference type="Proteomes" id="UP001172083"/>
    </source>
</evidence>
<name>A0ABT8L318_9BACT</name>
<reference evidence="3" key="1">
    <citation type="submission" date="2023-06" db="EMBL/GenBank/DDBJ databases">
        <title>Genomic of Agaribacillus aureum.</title>
        <authorList>
            <person name="Wang G."/>
        </authorList>
    </citation>
    <scope>NUCLEOTIDE SEQUENCE</scope>
    <source>
        <strain evidence="3">BMA12</strain>
    </source>
</reference>
<accession>A0ABT8L318</accession>
<evidence type="ECO:0000313" key="3">
    <source>
        <dbReference type="EMBL" id="MDN5211427.1"/>
    </source>
</evidence>
<feature type="domain" description="Calcineurin-like phosphoesterase" evidence="2">
    <location>
        <begin position="284"/>
        <end position="374"/>
    </location>
</feature>
<gene>
    <name evidence="3" type="ORF">QQ020_05175</name>
</gene>
<dbReference type="Proteomes" id="UP001172083">
    <property type="component" value="Unassembled WGS sequence"/>
</dbReference>
<dbReference type="InterPro" id="IPR039331">
    <property type="entry name" value="PAPs-like"/>
</dbReference>
<dbReference type="SUPFAM" id="SSF49363">
    <property type="entry name" value="Purple acid phosphatase, N-terminal domain"/>
    <property type="match status" value="1"/>
</dbReference>
<dbReference type="InterPro" id="IPR008963">
    <property type="entry name" value="Purple_acid_Pase-like_N"/>
</dbReference>
<keyword evidence="4" id="KW-1185">Reference proteome</keyword>
<dbReference type="EMBL" id="JAUJEB010000001">
    <property type="protein sequence ID" value="MDN5211427.1"/>
    <property type="molecule type" value="Genomic_DNA"/>
</dbReference>
<dbReference type="InterPro" id="IPR029052">
    <property type="entry name" value="Metallo-depent_PP-like"/>
</dbReference>
<proteinExistence type="predicted"/>